<dbReference type="Gene3D" id="3.40.50.300">
    <property type="entry name" value="P-loop containing nucleotide triphosphate hydrolases"/>
    <property type="match status" value="1"/>
</dbReference>
<accession>A0AAE3FQ23</accession>
<dbReference type="InterPro" id="IPR050625">
    <property type="entry name" value="ParA/MinD_ATPase"/>
</dbReference>
<sequence>MIAIAGGKGGCGKTTTTVAIARAIASGTTTPVVGVEADWDMPDLRWLAQTAPLQSLPVRSIRAEGLSDRSAAPGFTVLEAPETATPLGRQQIFDRVDQFCRNLPAQTLIDCPAGAGRDAAVPIEVASGILLVSTAEPASLRDTAKTAAMAEELRSPVIGAVLTGTDTVPEGATQLLGTDRIIPIPETRRPLRSPEVSQCYERVVGQLEISNIG</sequence>
<dbReference type="Pfam" id="PF01656">
    <property type="entry name" value="CbiA"/>
    <property type="match status" value="1"/>
</dbReference>
<dbReference type="InterPro" id="IPR027417">
    <property type="entry name" value="P-loop_NTPase"/>
</dbReference>
<dbReference type="SUPFAM" id="SSF52540">
    <property type="entry name" value="P-loop containing nucleoside triphosphate hydrolases"/>
    <property type="match status" value="1"/>
</dbReference>
<evidence type="ECO:0000256" key="1">
    <source>
        <dbReference type="ARBA" id="ARBA00022741"/>
    </source>
</evidence>
<protein>
    <recommendedName>
        <fullName evidence="3">CobQ/CobB/MinD/ParA nucleotide binding domain-containing protein</fullName>
    </recommendedName>
</protein>
<dbReference type="Proteomes" id="UP001202674">
    <property type="component" value="Unassembled WGS sequence"/>
</dbReference>
<keyword evidence="2" id="KW-0067">ATP-binding</keyword>
<dbReference type="RefSeq" id="WP_250595383.1">
    <property type="nucleotide sequence ID" value="NZ_JAKRVY010000002.1"/>
</dbReference>
<evidence type="ECO:0000313" key="4">
    <source>
        <dbReference type="EMBL" id="MCL9813159.1"/>
    </source>
</evidence>
<dbReference type="GO" id="GO:0009898">
    <property type="term" value="C:cytoplasmic side of plasma membrane"/>
    <property type="evidence" value="ECO:0007669"/>
    <property type="project" value="TreeGrafter"/>
</dbReference>
<keyword evidence="5" id="KW-1185">Reference proteome</keyword>
<dbReference type="PANTHER" id="PTHR43384">
    <property type="entry name" value="SEPTUM SITE-DETERMINING PROTEIN MIND HOMOLOG, CHLOROPLASTIC-RELATED"/>
    <property type="match status" value="1"/>
</dbReference>
<evidence type="ECO:0000256" key="2">
    <source>
        <dbReference type="ARBA" id="ARBA00022840"/>
    </source>
</evidence>
<dbReference type="EMBL" id="JAKRVY010000002">
    <property type="protein sequence ID" value="MCL9813159.1"/>
    <property type="molecule type" value="Genomic_DNA"/>
</dbReference>
<dbReference type="GO" id="GO:0051782">
    <property type="term" value="P:negative regulation of cell division"/>
    <property type="evidence" value="ECO:0007669"/>
    <property type="project" value="TreeGrafter"/>
</dbReference>
<evidence type="ECO:0000313" key="5">
    <source>
        <dbReference type="Proteomes" id="UP001202674"/>
    </source>
</evidence>
<dbReference type="InterPro" id="IPR002586">
    <property type="entry name" value="CobQ/CobB/MinD/ParA_Nub-bd_dom"/>
</dbReference>
<dbReference type="GO" id="GO:0005829">
    <property type="term" value="C:cytosol"/>
    <property type="evidence" value="ECO:0007669"/>
    <property type="project" value="TreeGrafter"/>
</dbReference>
<dbReference type="GO" id="GO:0005524">
    <property type="term" value="F:ATP binding"/>
    <property type="evidence" value="ECO:0007669"/>
    <property type="project" value="UniProtKB-KW"/>
</dbReference>
<proteinExistence type="predicted"/>
<organism evidence="4 5">
    <name type="scientific">Natranaeroarchaeum aerophilus</name>
    <dbReference type="NCBI Taxonomy" id="2917711"/>
    <lineage>
        <taxon>Archaea</taxon>
        <taxon>Methanobacteriati</taxon>
        <taxon>Methanobacteriota</taxon>
        <taxon>Stenosarchaea group</taxon>
        <taxon>Halobacteria</taxon>
        <taxon>Halobacteriales</taxon>
        <taxon>Natronoarchaeaceae</taxon>
        <taxon>Natranaeroarchaeum</taxon>
    </lineage>
</organism>
<dbReference type="PANTHER" id="PTHR43384:SF6">
    <property type="entry name" value="SEPTUM SITE-DETERMINING PROTEIN MIND HOMOLOG, CHLOROPLASTIC"/>
    <property type="match status" value="1"/>
</dbReference>
<dbReference type="AlphaFoldDB" id="A0AAE3FQ23"/>
<reference evidence="4 5" key="1">
    <citation type="journal article" date="2022" name="Syst. Appl. Microbiol.">
        <title>Natronocalculus amylovorans gen. nov., sp. nov., and Natranaeroarchaeum aerophilus sp. nov., dominant culturable amylolytic natronoarchaea from hypersaline soda lakes in southwestern Siberia.</title>
        <authorList>
            <person name="Sorokin D.Y."/>
            <person name="Elcheninov A.G."/>
            <person name="Khizhniak T.V."/>
            <person name="Koenen M."/>
            <person name="Bale N.J."/>
            <person name="Damste J.S.S."/>
            <person name="Kublanov I.V."/>
        </authorList>
    </citation>
    <scope>NUCLEOTIDE SEQUENCE [LARGE SCALE GENOMIC DNA]</scope>
    <source>
        <strain evidence="4 5">AArc-St1-1</strain>
    </source>
</reference>
<dbReference type="GO" id="GO:0016887">
    <property type="term" value="F:ATP hydrolysis activity"/>
    <property type="evidence" value="ECO:0007669"/>
    <property type="project" value="TreeGrafter"/>
</dbReference>
<name>A0AAE3FQ23_9EURY</name>
<comment type="caution">
    <text evidence="4">The sequence shown here is derived from an EMBL/GenBank/DDBJ whole genome shotgun (WGS) entry which is preliminary data.</text>
</comment>
<keyword evidence="1" id="KW-0547">Nucleotide-binding</keyword>
<gene>
    <name evidence="4" type="ORF">AArcSt11_05770</name>
</gene>
<feature type="domain" description="CobQ/CobB/MinD/ParA nucleotide binding" evidence="3">
    <location>
        <begin position="2"/>
        <end position="163"/>
    </location>
</feature>
<evidence type="ECO:0000259" key="3">
    <source>
        <dbReference type="Pfam" id="PF01656"/>
    </source>
</evidence>